<feature type="region of interest" description="Disordered" evidence="3">
    <location>
        <begin position="81"/>
        <end position="267"/>
    </location>
</feature>
<dbReference type="InterPro" id="IPR030642">
    <property type="entry name" value="NPHP1_SH3"/>
</dbReference>
<keyword evidence="6" id="KW-1185">Reference proteome</keyword>
<organism evidence="5 6">
    <name type="scientific">Stichopus japonicus</name>
    <name type="common">Sea cucumber</name>
    <dbReference type="NCBI Taxonomy" id="307972"/>
    <lineage>
        <taxon>Eukaryota</taxon>
        <taxon>Metazoa</taxon>
        <taxon>Echinodermata</taxon>
        <taxon>Eleutherozoa</taxon>
        <taxon>Echinozoa</taxon>
        <taxon>Holothuroidea</taxon>
        <taxon>Aspidochirotacea</taxon>
        <taxon>Aspidochirotida</taxon>
        <taxon>Stichopodidae</taxon>
        <taxon>Apostichopus</taxon>
    </lineage>
</organism>
<dbReference type="PROSITE" id="PS50002">
    <property type="entry name" value="SH3"/>
    <property type="match status" value="1"/>
</dbReference>
<accession>A0A2G8L9U0</accession>
<evidence type="ECO:0000256" key="3">
    <source>
        <dbReference type="SAM" id="MobiDB-lite"/>
    </source>
</evidence>
<dbReference type="EMBL" id="MRZV01000160">
    <property type="protein sequence ID" value="PIK56910.1"/>
    <property type="molecule type" value="Genomic_DNA"/>
</dbReference>
<dbReference type="STRING" id="307972.A0A2G8L9U0"/>
<feature type="domain" description="SH3" evidence="4">
    <location>
        <begin position="271"/>
        <end position="331"/>
    </location>
</feature>
<dbReference type="GO" id="GO:0090251">
    <property type="term" value="P:protein localization involved in establishment of planar polarity"/>
    <property type="evidence" value="ECO:0007669"/>
    <property type="project" value="TreeGrafter"/>
</dbReference>
<feature type="region of interest" description="Disordered" evidence="3">
    <location>
        <begin position="44"/>
        <end position="68"/>
    </location>
</feature>
<evidence type="ECO:0000313" key="5">
    <source>
        <dbReference type="EMBL" id="PIK56910.1"/>
    </source>
</evidence>
<protein>
    <submittedName>
        <fullName evidence="5">Putative nephrocystin-1</fullName>
    </submittedName>
</protein>
<name>A0A2G8L9U0_STIJA</name>
<dbReference type="OrthoDB" id="5340910at2759"/>
<gene>
    <name evidence="5" type="ORF">BSL78_06173</name>
</gene>
<dbReference type="CDD" id="cd11770">
    <property type="entry name" value="SH3_Nephrocystin"/>
    <property type="match status" value="1"/>
</dbReference>
<keyword evidence="1 2" id="KW-0728">SH3 domain</keyword>
<dbReference type="PANTHER" id="PTHR15176:SF1">
    <property type="entry name" value="NEPHROCYSTIN-1"/>
    <property type="match status" value="1"/>
</dbReference>
<dbReference type="Pfam" id="PF00018">
    <property type="entry name" value="SH3_1"/>
    <property type="match status" value="1"/>
</dbReference>
<feature type="compositionally biased region" description="Basic and acidic residues" evidence="3">
    <location>
        <begin position="119"/>
        <end position="130"/>
    </location>
</feature>
<sequence length="780" mass="87842">MQIDDFVTKCKEILQDSGLKDKQTQTKQQLERCRELQKAVTKLEKKVGKLKKSQEPSPVNRFDERKKDELTRLASFKTQLENIKDTLSPDEVEEDYFRKQKPEEVGKDSSTKQSGKAKPGKEGKGTRVEEVDGDDEDDEEEEDDDDDEEEEDDEDEEEEESDEDVVIAQPKSSGVSSKPGPSSFSSKPKSTGDSSKKVGIVRQDAKEDESSDEDDDEDEDEEYESGEEDEEEGELEEEEEEEEEEEGDELEETGSSEEEDEDDEDDQLPLEGENMFVVLCDFDGEEPTDLTVKQGNVVTILSTREDGWWMAEDEEGNKGMVPSTYLKLKRDSVDYNAVQSPEPEADADENFSPRSGKELWKSVRKSVHETSATDVLSAMGAIPAGFRPSMTAQQNKLSSFLKPKLSPSNLSFSDLLWDPQTSQLRAVPCRLQKMLSLVLVRNMPAMGVGLETKSRHARIAIFDGKEVLSNIHTVQATWNESDLKTWRFSPRVSGILPSILDGECFIRSDKSDKNVGLLIELCVYYVRTKTGEKGELSCGWVHLPLFSEETGGPIINKLYELQVNGGTPFEQGVEVDPSISRKVSTSKLRSMLTANKQPRLHLKLIAPTKEQKTQLETLPFTIVSVASYLPLLSFYRRILADAVLRDRIDIQSTELIHSPLLANFPKAANLPDVMDGLRSMWNEKKRSTKKSEKRDGEQMKALFISAFMESAYPVLYSATLPDYHWPDIESEQVRWESISNFTAASHQKGILTALLSPGKMHTPFHTSEVSFDILGAYTNR</sequence>
<dbReference type="GO" id="GO:0005737">
    <property type="term" value="C:cytoplasm"/>
    <property type="evidence" value="ECO:0007669"/>
    <property type="project" value="TreeGrafter"/>
</dbReference>
<evidence type="ECO:0000256" key="2">
    <source>
        <dbReference type="PROSITE-ProRule" id="PRU00192"/>
    </source>
</evidence>
<proteinExistence type="predicted"/>
<dbReference type="InterPro" id="IPR001452">
    <property type="entry name" value="SH3_domain"/>
</dbReference>
<feature type="compositionally biased region" description="Acidic residues" evidence="3">
    <location>
        <begin position="131"/>
        <end position="165"/>
    </location>
</feature>
<dbReference type="Gene3D" id="2.30.30.40">
    <property type="entry name" value="SH3 Domains"/>
    <property type="match status" value="1"/>
</dbReference>
<evidence type="ECO:0000313" key="6">
    <source>
        <dbReference type="Proteomes" id="UP000230750"/>
    </source>
</evidence>
<dbReference type="Proteomes" id="UP000230750">
    <property type="component" value="Unassembled WGS sequence"/>
</dbReference>
<feature type="compositionally biased region" description="Basic and acidic residues" evidence="3">
    <location>
        <begin position="95"/>
        <end position="110"/>
    </location>
</feature>
<dbReference type="SMART" id="SM00326">
    <property type="entry name" value="SH3"/>
    <property type="match status" value="1"/>
</dbReference>
<feature type="compositionally biased region" description="Acidic residues" evidence="3">
    <location>
        <begin position="206"/>
        <end position="267"/>
    </location>
</feature>
<dbReference type="AlphaFoldDB" id="A0A2G8L9U0"/>
<comment type="caution">
    <text evidence="5">The sequence shown here is derived from an EMBL/GenBank/DDBJ whole genome shotgun (WGS) entry which is preliminary data.</text>
</comment>
<dbReference type="SUPFAM" id="SSF50044">
    <property type="entry name" value="SH3-domain"/>
    <property type="match status" value="1"/>
</dbReference>
<dbReference type="InterPro" id="IPR039687">
    <property type="entry name" value="NPHP1"/>
</dbReference>
<evidence type="ECO:0000259" key="4">
    <source>
        <dbReference type="PROSITE" id="PS50002"/>
    </source>
</evidence>
<evidence type="ECO:0000256" key="1">
    <source>
        <dbReference type="ARBA" id="ARBA00022443"/>
    </source>
</evidence>
<dbReference type="PANTHER" id="PTHR15176">
    <property type="entry name" value="NEPHROCYSTIN"/>
    <property type="match status" value="1"/>
</dbReference>
<dbReference type="InterPro" id="IPR036028">
    <property type="entry name" value="SH3-like_dom_sf"/>
</dbReference>
<dbReference type="GO" id="GO:0005929">
    <property type="term" value="C:cilium"/>
    <property type="evidence" value="ECO:0007669"/>
    <property type="project" value="TreeGrafter"/>
</dbReference>
<feature type="compositionally biased region" description="Low complexity" evidence="3">
    <location>
        <begin position="170"/>
        <end position="193"/>
    </location>
</feature>
<reference evidence="5 6" key="1">
    <citation type="journal article" date="2017" name="PLoS Biol.">
        <title>The sea cucumber genome provides insights into morphological evolution and visceral regeneration.</title>
        <authorList>
            <person name="Zhang X."/>
            <person name="Sun L."/>
            <person name="Yuan J."/>
            <person name="Sun Y."/>
            <person name="Gao Y."/>
            <person name="Zhang L."/>
            <person name="Li S."/>
            <person name="Dai H."/>
            <person name="Hamel J.F."/>
            <person name="Liu C."/>
            <person name="Yu Y."/>
            <person name="Liu S."/>
            <person name="Lin W."/>
            <person name="Guo K."/>
            <person name="Jin S."/>
            <person name="Xu P."/>
            <person name="Storey K.B."/>
            <person name="Huan P."/>
            <person name="Zhang T."/>
            <person name="Zhou Y."/>
            <person name="Zhang J."/>
            <person name="Lin C."/>
            <person name="Li X."/>
            <person name="Xing L."/>
            <person name="Huo D."/>
            <person name="Sun M."/>
            <person name="Wang L."/>
            <person name="Mercier A."/>
            <person name="Li F."/>
            <person name="Yang H."/>
            <person name="Xiang J."/>
        </authorList>
    </citation>
    <scope>NUCLEOTIDE SEQUENCE [LARGE SCALE GENOMIC DNA]</scope>
    <source>
        <strain evidence="5">Shaxun</strain>
        <tissue evidence="5">Muscle</tissue>
    </source>
</reference>